<evidence type="ECO:0000313" key="1">
    <source>
        <dbReference type="EMBL" id="CAH3142929.1"/>
    </source>
</evidence>
<comment type="caution">
    <text evidence="1">The sequence shown here is derived from an EMBL/GenBank/DDBJ whole genome shotgun (WGS) entry which is preliminary data.</text>
</comment>
<accession>A0ABN8PG36</accession>
<evidence type="ECO:0000313" key="2">
    <source>
        <dbReference type="Proteomes" id="UP001159405"/>
    </source>
</evidence>
<name>A0ABN8PG36_9CNID</name>
<protein>
    <submittedName>
        <fullName evidence="1">Uncharacterized protein</fullName>
    </submittedName>
</protein>
<sequence length="161" mass="18682">MLCFYKKSTLQSGQLDIIVPLHTKELFQTLSFGLGLNTMQGREAKHIKLKKYIENTTNVQKSQRWEHVFRHEHIAVVWLRDLDPHSAKYRRQSLEGQAKGVEGEYYIPKRCRESDYCFCGLRKQQLTDSKCSICGSDLMRWINESIAAGKILPAVKQYLTS</sequence>
<dbReference type="EMBL" id="CALNXK010000070">
    <property type="protein sequence ID" value="CAH3142929.1"/>
    <property type="molecule type" value="Genomic_DNA"/>
</dbReference>
<organism evidence="1 2">
    <name type="scientific">Porites lobata</name>
    <dbReference type="NCBI Taxonomy" id="104759"/>
    <lineage>
        <taxon>Eukaryota</taxon>
        <taxon>Metazoa</taxon>
        <taxon>Cnidaria</taxon>
        <taxon>Anthozoa</taxon>
        <taxon>Hexacorallia</taxon>
        <taxon>Scleractinia</taxon>
        <taxon>Fungiina</taxon>
        <taxon>Poritidae</taxon>
        <taxon>Porites</taxon>
    </lineage>
</organism>
<keyword evidence="2" id="KW-1185">Reference proteome</keyword>
<dbReference type="Proteomes" id="UP001159405">
    <property type="component" value="Unassembled WGS sequence"/>
</dbReference>
<gene>
    <name evidence="1" type="ORF">PLOB_00043138</name>
</gene>
<reference evidence="1 2" key="1">
    <citation type="submission" date="2022-05" db="EMBL/GenBank/DDBJ databases">
        <authorList>
            <consortium name="Genoscope - CEA"/>
            <person name="William W."/>
        </authorList>
    </citation>
    <scope>NUCLEOTIDE SEQUENCE [LARGE SCALE GENOMIC DNA]</scope>
</reference>
<proteinExistence type="predicted"/>